<evidence type="ECO:0000313" key="2">
    <source>
        <dbReference type="Proteomes" id="UP001062846"/>
    </source>
</evidence>
<evidence type="ECO:0000313" key="1">
    <source>
        <dbReference type="EMBL" id="KAI8525136.1"/>
    </source>
</evidence>
<keyword evidence="2" id="KW-1185">Reference proteome</keyword>
<organism evidence="1 2">
    <name type="scientific">Rhododendron molle</name>
    <name type="common">Chinese azalea</name>
    <name type="synonym">Azalea mollis</name>
    <dbReference type="NCBI Taxonomy" id="49168"/>
    <lineage>
        <taxon>Eukaryota</taxon>
        <taxon>Viridiplantae</taxon>
        <taxon>Streptophyta</taxon>
        <taxon>Embryophyta</taxon>
        <taxon>Tracheophyta</taxon>
        <taxon>Spermatophyta</taxon>
        <taxon>Magnoliopsida</taxon>
        <taxon>eudicotyledons</taxon>
        <taxon>Gunneridae</taxon>
        <taxon>Pentapetalae</taxon>
        <taxon>asterids</taxon>
        <taxon>Ericales</taxon>
        <taxon>Ericaceae</taxon>
        <taxon>Ericoideae</taxon>
        <taxon>Rhodoreae</taxon>
        <taxon>Rhododendron</taxon>
    </lineage>
</organism>
<sequence length="147" mass="16369">MEKHGEKQDKLLPRNLWCWSCKGVIIGATPVSSSLVTENIFKFTCERASCKQTIMLIKKGDEWIPESGASTEQEWEARCLNCESPIVALGNSLRCFSYLCSLRGCGIEPVSVVCKKIGPDLIKEAVELGLENYGLNPTKAKRNLYIL</sequence>
<dbReference type="EMBL" id="CM046400">
    <property type="protein sequence ID" value="KAI8525136.1"/>
    <property type="molecule type" value="Genomic_DNA"/>
</dbReference>
<accession>A0ACC0L9E6</accession>
<reference evidence="1" key="1">
    <citation type="submission" date="2022-02" db="EMBL/GenBank/DDBJ databases">
        <title>Plant Genome Project.</title>
        <authorList>
            <person name="Zhang R.-G."/>
        </authorList>
    </citation>
    <scope>NUCLEOTIDE SEQUENCE</scope>
    <source>
        <strain evidence="1">AT1</strain>
    </source>
</reference>
<dbReference type="Proteomes" id="UP001062846">
    <property type="component" value="Chromosome 13"/>
</dbReference>
<comment type="caution">
    <text evidence="1">The sequence shown here is derived from an EMBL/GenBank/DDBJ whole genome shotgun (WGS) entry which is preliminary data.</text>
</comment>
<proteinExistence type="predicted"/>
<protein>
    <submittedName>
        <fullName evidence="1">Uncharacterized protein</fullName>
    </submittedName>
</protein>
<gene>
    <name evidence="1" type="ORF">RHMOL_Rhmol13G0205500</name>
</gene>
<name>A0ACC0L9E6_RHOML</name>